<evidence type="ECO:0000256" key="1">
    <source>
        <dbReference type="ARBA" id="ARBA00009437"/>
    </source>
</evidence>
<dbReference type="GO" id="GO:0003700">
    <property type="term" value="F:DNA-binding transcription factor activity"/>
    <property type="evidence" value="ECO:0007669"/>
    <property type="project" value="InterPro"/>
</dbReference>
<dbReference type="GO" id="GO:0000976">
    <property type="term" value="F:transcription cis-regulatory region binding"/>
    <property type="evidence" value="ECO:0007669"/>
    <property type="project" value="TreeGrafter"/>
</dbReference>
<dbReference type="Pfam" id="PF00126">
    <property type="entry name" value="HTH_1"/>
    <property type="match status" value="1"/>
</dbReference>
<comment type="caution">
    <text evidence="6">The sequence shown here is derived from an EMBL/GenBank/DDBJ whole genome shotgun (WGS) entry which is preliminary data.</text>
</comment>
<dbReference type="Gene3D" id="1.10.10.10">
    <property type="entry name" value="Winged helix-like DNA-binding domain superfamily/Winged helix DNA-binding domain"/>
    <property type="match status" value="1"/>
</dbReference>
<reference evidence="6" key="2">
    <citation type="submission" date="2021-04" db="EMBL/GenBank/DDBJ databases">
        <authorList>
            <person name="Gilroy R."/>
        </authorList>
    </citation>
    <scope>NUCLEOTIDE SEQUENCE</scope>
    <source>
        <strain evidence="6">ChiGjej4B4-12881</strain>
    </source>
</reference>
<dbReference type="EMBL" id="DXEU01000025">
    <property type="protein sequence ID" value="HIX51450.1"/>
    <property type="molecule type" value="Genomic_DNA"/>
</dbReference>
<organism evidence="6 7">
    <name type="scientific">Candidatus Lachnoclostridium stercoripullorum</name>
    <dbReference type="NCBI Taxonomy" id="2838635"/>
    <lineage>
        <taxon>Bacteria</taxon>
        <taxon>Bacillati</taxon>
        <taxon>Bacillota</taxon>
        <taxon>Clostridia</taxon>
        <taxon>Lachnospirales</taxon>
        <taxon>Lachnospiraceae</taxon>
    </lineage>
</organism>
<dbReference type="InterPro" id="IPR000847">
    <property type="entry name" value="LysR_HTH_N"/>
</dbReference>
<dbReference type="CDD" id="cd05466">
    <property type="entry name" value="PBP2_LTTR_substrate"/>
    <property type="match status" value="1"/>
</dbReference>
<dbReference type="AlphaFoldDB" id="A0A9D1W372"/>
<accession>A0A9D1W372</accession>
<name>A0A9D1W372_9FIRM</name>
<evidence type="ECO:0000256" key="2">
    <source>
        <dbReference type="ARBA" id="ARBA00023015"/>
    </source>
</evidence>
<dbReference type="PRINTS" id="PR00039">
    <property type="entry name" value="HTHLYSR"/>
</dbReference>
<evidence type="ECO:0000259" key="5">
    <source>
        <dbReference type="PROSITE" id="PS50931"/>
    </source>
</evidence>
<keyword evidence="4" id="KW-0804">Transcription</keyword>
<feature type="domain" description="HTH lysR-type" evidence="5">
    <location>
        <begin position="1"/>
        <end position="58"/>
    </location>
</feature>
<gene>
    <name evidence="6" type="ORF">IAA28_01440</name>
</gene>
<dbReference type="InterPro" id="IPR036390">
    <property type="entry name" value="WH_DNA-bd_sf"/>
</dbReference>
<evidence type="ECO:0000313" key="6">
    <source>
        <dbReference type="EMBL" id="HIX51450.1"/>
    </source>
</evidence>
<dbReference type="PANTHER" id="PTHR30126">
    <property type="entry name" value="HTH-TYPE TRANSCRIPTIONAL REGULATOR"/>
    <property type="match status" value="1"/>
</dbReference>
<dbReference type="FunFam" id="1.10.10.10:FF:000001">
    <property type="entry name" value="LysR family transcriptional regulator"/>
    <property type="match status" value="1"/>
</dbReference>
<dbReference type="PANTHER" id="PTHR30126:SF40">
    <property type="entry name" value="HTH-TYPE TRANSCRIPTIONAL REGULATOR GLTR"/>
    <property type="match status" value="1"/>
</dbReference>
<dbReference type="Pfam" id="PF03466">
    <property type="entry name" value="LysR_substrate"/>
    <property type="match status" value="1"/>
</dbReference>
<evidence type="ECO:0000313" key="7">
    <source>
        <dbReference type="Proteomes" id="UP000886780"/>
    </source>
</evidence>
<sequence length="296" mass="33957">MEIRTLITFLRVAELRSFSRAAAQLGYSQAAVTIQIRQLEEELGVQLFERIGKKVRLTEEGRSLIPRAIDVMNAVRAVRDLGRGDEPEGQLRLGTAESLLISVLPPVMMEFCRRCPKVEFSTCTDMVTGLFDMVRQNDIDVLYFLDRRTNFPEWVKVAERRERALFVTSPANPLAKERHISVERLLMEPLLLTEKGVSYRYAMEQELAAAGQEIRPVLETGNTDILTQMLLKNMGVSFLPEFVVRDYLADGRLAALDTVCPEIEMWSQLVYHRNKLVTPQMEIFLDLMKKNMESRE</sequence>
<proteinExistence type="inferred from homology"/>
<dbReference type="PROSITE" id="PS50931">
    <property type="entry name" value="HTH_LYSR"/>
    <property type="match status" value="1"/>
</dbReference>
<evidence type="ECO:0000256" key="4">
    <source>
        <dbReference type="ARBA" id="ARBA00023163"/>
    </source>
</evidence>
<dbReference type="InterPro" id="IPR005119">
    <property type="entry name" value="LysR_subst-bd"/>
</dbReference>
<dbReference type="SUPFAM" id="SSF53850">
    <property type="entry name" value="Periplasmic binding protein-like II"/>
    <property type="match status" value="1"/>
</dbReference>
<reference evidence="6" key="1">
    <citation type="journal article" date="2021" name="PeerJ">
        <title>Extensive microbial diversity within the chicken gut microbiome revealed by metagenomics and culture.</title>
        <authorList>
            <person name="Gilroy R."/>
            <person name="Ravi A."/>
            <person name="Getino M."/>
            <person name="Pursley I."/>
            <person name="Horton D.L."/>
            <person name="Alikhan N.F."/>
            <person name="Baker D."/>
            <person name="Gharbi K."/>
            <person name="Hall N."/>
            <person name="Watson M."/>
            <person name="Adriaenssens E.M."/>
            <person name="Foster-Nyarko E."/>
            <person name="Jarju S."/>
            <person name="Secka A."/>
            <person name="Antonio M."/>
            <person name="Oren A."/>
            <person name="Chaudhuri R.R."/>
            <person name="La Ragione R."/>
            <person name="Hildebrand F."/>
            <person name="Pallen M.J."/>
        </authorList>
    </citation>
    <scope>NUCLEOTIDE SEQUENCE</scope>
    <source>
        <strain evidence="6">ChiGjej4B4-12881</strain>
    </source>
</reference>
<keyword evidence="3" id="KW-0238">DNA-binding</keyword>
<keyword evidence="2" id="KW-0805">Transcription regulation</keyword>
<dbReference type="Proteomes" id="UP000886780">
    <property type="component" value="Unassembled WGS sequence"/>
</dbReference>
<dbReference type="Gene3D" id="3.40.190.290">
    <property type="match status" value="1"/>
</dbReference>
<dbReference type="SUPFAM" id="SSF46785">
    <property type="entry name" value="Winged helix' DNA-binding domain"/>
    <property type="match status" value="1"/>
</dbReference>
<dbReference type="InterPro" id="IPR036388">
    <property type="entry name" value="WH-like_DNA-bd_sf"/>
</dbReference>
<comment type="similarity">
    <text evidence="1">Belongs to the LysR transcriptional regulatory family.</text>
</comment>
<evidence type="ECO:0000256" key="3">
    <source>
        <dbReference type="ARBA" id="ARBA00023125"/>
    </source>
</evidence>
<protein>
    <submittedName>
        <fullName evidence="6">LysR family transcriptional regulator</fullName>
    </submittedName>
</protein>